<evidence type="ECO:0000259" key="4">
    <source>
        <dbReference type="PROSITE" id="PS51184"/>
    </source>
</evidence>
<proteinExistence type="predicted"/>
<evidence type="ECO:0000313" key="6">
    <source>
        <dbReference type="Proteomes" id="UP000184339"/>
    </source>
</evidence>
<keyword evidence="5" id="KW-0687">Ribonucleoprotein</keyword>
<dbReference type="InterPro" id="IPR039994">
    <property type="entry name" value="NO66-like"/>
</dbReference>
<organism evidence="5 6">
    <name type="scientific">Duganella sacchari</name>
    <dbReference type="NCBI Taxonomy" id="551987"/>
    <lineage>
        <taxon>Bacteria</taxon>
        <taxon>Pseudomonadati</taxon>
        <taxon>Pseudomonadota</taxon>
        <taxon>Betaproteobacteria</taxon>
        <taxon>Burkholderiales</taxon>
        <taxon>Oxalobacteraceae</taxon>
        <taxon>Telluria group</taxon>
        <taxon>Duganella</taxon>
    </lineage>
</organism>
<evidence type="ECO:0000313" key="5">
    <source>
        <dbReference type="EMBL" id="SHN32367.1"/>
    </source>
</evidence>
<sequence>MSMHFTLSRDSFAADYLEKNYLLMRGALRNAPFSLEDVDQVLHATEPCAPFLKMHDGSGIVAEERFVELYNDLGSTRRRIMKPAFYGMLRGGATLILNRVDARHQLIRSLCLDVSKLTGQHTLANGYLACGERPSFGKHWDCHDVFAMQLTGRKRWQLYRPTFDLPLAGQTSKDCKADCPPEPVLDVILETGDILYIPRGWWHCATPVGEPTFHVAVGVHPASIKDYFSWVCEEKLPELLSCRRSLGFDHGNAELVRAAAREALAMLEAPAYLEEYLGLIANSDRVQSPFKLDDALGNGAQLASDTVVRLNTVYPRQSEHADSLRKLVVNGAALELPEDEGRVLARLAPQAGVRVDELQAGLAGVDVAQVVRRLMVRDVVQLQTAVR</sequence>
<dbReference type="RefSeq" id="WP_084560217.1">
    <property type="nucleotide sequence ID" value="NZ_FRCX01000007.1"/>
</dbReference>
<dbReference type="STRING" id="551987.SAMN05192549_107279"/>
<dbReference type="PANTHER" id="PTHR13096">
    <property type="entry name" value="MINA53 MYC INDUCED NUCLEAR ANTIGEN"/>
    <property type="match status" value="1"/>
</dbReference>
<dbReference type="SUPFAM" id="SSF51197">
    <property type="entry name" value="Clavaminate synthase-like"/>
    <property type="match status" value="1"/>
</dbReference>
<keyword evidence="5" id="KW-0689">Ribosomal protein</keyword>
<dbReference type="EMBL" id="FRCX01000007">
    <property type="protein sequence ID" value="SHN32367.1"/>
    <property type="molecule type" value="Genomic_DNA"/>
</dbReference>
<comment type="cofactor">
    <cofactor evidence="1">
        <name>Fe(2+)</name>
        <dbReference type="ChEBI" id="CHEBI:29033"/>
    </cofactor>
</comment>
<dbReference type="GO" id="GO:0005840">
    <property type="term" value="C:ribosome"/>
    <property type="evidence" value="ECO:0007669"/>
    <property type="project" value="UniProtKB-KW"/>
</dbReference>
<keyword evidence="6" id="KW-1185">Reference proteome</keyword>
<name>A0A1M7QM01_9BURK</name>
<evidence type="ECO:0000256" key="1">
    <source>
        <dbReference type="ARBA" id="ARBA00001954"/>
    </source>
</evidence>
<keyword evidence="2" id="KW-0479">Metal-binding</keyword>
<dbReference type="Pfam" id="PF08007">
    <property type="entry name" value="JmjC_2"/>
    <property type="match status" value="1"/>
</dbReference>
<evidence type="ECO:0000256" key="2">
    <source>
        <dbReference type="ARBA" id="ARBA00022723"/>
    </source>
</evidence>
<evidence type="ECO:0000256" key="3">
    <source>
        <dbReference type="ARBA" id="ARBA00023004"/>
    </source>
</evidence>
<reference evidence="6" key="1">
    <citation type="submission" date="2016-11" db="EMBL/GenBank/DDBJ databases">
        <authorList>
            <person name="Varghese N."/>
            <person name="Submissions S."/>
        </authorList>
    </citation>
    <scope>NUCLEOTIDE SEQUENCE [LARGE SCALE GENOMIC DNA]</scope>
    <source>
        <strain evidence="6">Sac-22</strain>
    </source>
</reference>
<dbReference type="PROSITE" id="PS51184">
    <property type="entry name" value="JMJC"/>
    <property type="match status" value="1"/>
</dbReference>
<keyword evidence="3" id="KW-0408">Iron</keyword>
<dbReference type="PANTHER" id="PTHR13096:SF8">
    <property type="entry name" value="RIBOSOMAL OXYGENASE 1"/>
    <property type="match status" value="1"/>
</dbReference>
<dbReference type="OrthoDB" id="479699at2"/>
<protein>
    <submittedName>
        <fullName evidence="5">Ribosomal protein L16 Arg81 hydroxylase, contains JmjC domain</fullName>
    </submittedName>
</protein>
<dbReference type="GO" id="GO:0046872">
    <property type="term" value="F:metal ion binding"/>
    <property type="evidence" value="ECO:0007669"/>
    <property type="project" value="UniProtKB-KW"/>
</dbReference>
<dbReference type="Proteomes" id="UP000184339">
    <property type="component" value="Unassembled WGS sequence"/>
</dbReference>
<dbReference type="InterPro" id="IPR003347">
    <property type="entry name" value="JmjC_dom"/>
</dbReference>
<dbReference type="AlphaFoldDB" id="A0A1M7QM01"/>
<accession>A0A1M7QM01</accession>
<gene>
    <name evidence="5" type="ORF">SAMN05192549_107279</name>
</gene>
<dbReference type="Gene3D" id="2.60.120.650">
    <property type="entry name" value="Cupin"/>
    <property type="match status" value="1"/>
</dbReference>
<feature type="domain" description="JmjC" evidence="4">
    <location>
        <begin position="89"/>
        <end position="236"/>
    </location>
</feature>